<sequence length="100" mass="11533">MWTRVRKILEYGLVLCLSAFDSTIPVPVWYLAAREVFSSNYRVSIIQFSIRVAGYQRSATFTPVASREREVPKNQDSPTRPFCRNSVGSNLYYGIRCLYV</sequence>
<reference evidence="1 2" key="1">
    <citation type="submission" date="2017-04" db="EMBL/GenBank/DDBJ databases">
        <title>Draft genome sequence of Tuber borchii Vittad., a whitish edible truffle.</title>
        <authorList>
            <consortium name="DOE Joint Genome Institute"/>
            <person name="Murat C."/>
            <person name="Kuo A."/>
            <person name="Barry K.W."/>
            <person name="Clum A."/>
            <person name="Dockter R.B."/>
            <person name="Fauchery L."/>
            <person name="Iotti M."/>
            <person name="Kohler A."/>
            <person name="Labutti K."/>
            <person name="Lindquist E.A."/>
            <person name="Lipzen A."/>
            <person name="Ohm R.A."/>
            <person name="Wang M."/>
            <person name="Grigoriev I.V."/>
            <person name="Zambonelli A."/>
            <person name="Martin F.M."/>
        </authorList>
    </citation>
    <scope>NUCLEOTIDE SEQUENCE [LARGE SCALE GENOMIC DNA]</scope>
    <source>
        <strain evidence="1 2">Tbo3840</strain>
    </source>
</reference>
<accession>A0A2T6ZNP7</accession>
<keyword evidence="2" id="KW-1185">Reference proteome</keyword>
<protein>
    <submittedName>
        <fullName evidence="1">Uncharacterized protein</fullName>
    </submittedName>
</protein>
<proteinExistence type="predicted"/>
<evidence type="ECO:0000313" key="2">
    <source>
        <dbReference type="Proteomes" id="UP000244722"/>
    </source>
</evidence>
<comment type="caution">
    <text evidence="1">The sequence shown here is derived from an EMBL/GenBank/DDBJ whole genome shotgun (WGS) entry which is preliminary data.</text>
</comment>
<organism evidence="1 2">
    <name type="scientific">Tuber borchii</name>
    <name type="common">White truffle</name>
    <dbReference type="NCBI Taxonomy" id="42251"/>
    <lineage>
        <taxon>Eukaryota</taxon>
        <taxon>Fungi</taxon>
        <taxon>Dikarya</taxon>
        <taxon>Ascomycota</taxon>
        <taxon>Pezizomycotina</taxon>
        <taxon>Pezizomycetes</taxon>
        <taxon>Pezizales</taxon>
        <taxon>Tuberaceae</taxon>
        <taxon>Tuber</taxon>
    </lineage>
</organism>
<evidence type="ECO:0000313" key="1">
    <source>
        <dbReference type="EMBL" id="PUU77054.1"/>
    </source>
</evidence>
<name>A0A2T6ZNP7_TUBBO</name>
<dbReference type="Proteomes" id="UP000244722">
    <property type="component" value="Unassembled WGS sequence"/>
</dbReference>
<dbReference type="AlphaFoldDB" id="A0A2T6ZNP7"/>
<gene>
    <name evidence="1" type="ORF">B9Z19DRAFT_1087047</name>
</gene>
<dbReference type="EMBL" id="NESQ01000165">
    <property type="protein sequence ID" value="PUU77054.1"/>
    <property type="molecule type" value="Genomic_DNA"/>
</dbReference>